<comment type="caution">
    <text evidence="2">The sequence shown here is derived from an EMBL/GenBank/DDBJ whole genome shotgun (WGS) entry which is preliminary data.</text>
</comment>
<keyword evidence="3" id="KW-1185">Reference proteome</keyword>
<reference evidence="2" key="1">
    <citation type="submission" date="2021-09" db="EMBL/GenBank/DDBJ databases">
        <authorList>
            <consortium name="AG Swart"/>
            <person name="Singh M."/>
            <person name="Singh A."/>
            <person name="Seah K."/>
            <person name="Emmerich C."/>
        </authorList>
    </citation>
    <scope>NUCLEOTIDE SEQUENCE</scope>
    <source>
        <strain evidence="2">ATCC30299</strain>
    </source>
</reference>
<evidence type="ECO:0008006" key="4">
    <source>
        <dbReference type="Google" id="ProtNLM"/>
    </source>
</evidence>
<dbReference type="Proteomes" id="UP001162131">
    <property type="component" value="Unassembled WGS sequence"/>
</dbReference>
<feature type="signal peptide" evidence="1">
    <location>
        <begin position="1"/>
        <end position="18"/>
    </location>
</feature>
<name>A0AAU9JVQ1_9CILI</name>
<dbReference type="AlphaFoldDB" id="A0AAU9JVQ1"/>
<protein>
    <recommendedName>
        <fullName evidence="4">EGF-like domain-containing protein</fullName>
    </recommendedName>
</protein>
<keyword evidence="1" id="KW-0732">Signal</keyword>
<feature type="chain" id="PRO_5043594405" description="EGF-like domain-containing protein" evidence="1">
    <location>
        <begin position="19"/>
        <end position="667"/>
    </location>
</feature>
<gene>
    <name evidence="2" type="ORF">BSTOLATCC_MIC49236</name>
</gene>
<evidence type="ECO:0000313" key="3">
    <source>
        <dbReference type="Proteomes" id="UP001162131"/>
    </source>
</evidence>
<proteinExistence type="predicted"/>
<evidence type="ECO:0000313" key="2">
    <source>
        <dbReference type="EMBL" id="CAG9329605.1"/>
    </source>
</evidence>
<accession>A0AAU9JVQ1</accession>
<sequence length="667" mass="74637">MLLSLMLTLISLLSFAYADQCPSYFCTDKLPSSQCIAFSYPYQYYLNPCDQDLNCNISAKSNSSCINNELESNRYPGDLCSLDIECITKNCFLGICQGPNINEPCSLGVCMPGAFCNSGICVEQVKIGGACKDEYDCVNNALCDSGFCIEYWSLDIGEITSSVSVEGFSMACTSGFASPQGDKFVCANPPLSASTALPIECELGTLCTSADGLYSQECACGFNSNGNGYCPLFPGDPYVQSAIQDSVAVLSINSGCNTHSRFSFNCFANFPIEDQKTFLNFALNLTLIRDGYFPEVQENPYCVKEIFTNFYWNMYNTLQVISYPQCPRYFCSNSTDEWDQLQCIQYRKDIYESDVLNTYYVHPCDNSGLTCPSSSFQNSTCAEPPPKNLHPGDYCKENSDCQSGVCQQNFCLGKRNGDFCEYIHDCMPGYFCNTTLMLCQDLQVEGQYCSLTYECANYLICDQKACIAYYSLDIGEITDNADFNGFSQSCASGFAVPFQNGLFKCAEPPVSNEWPDQCRPGVDICYDKTGNFSKPCTCGFTEDGESFCPLFEGDSPLQNAIANQNTLLEINQICNTVSRFSENCFLQTKDYLGVYYDYILNLTEYMYYPYLQGNSYCVKEVYTYNFWRLVEEEIKWDKDEKDDHPGDHDDDEIAIQLICSGILLNLI</sequence>
<dbReference type="EMBL" id="CAJZBQ010000048">
    <property type="protein sequence ID" value="CAG9329605.1"/>
    <property type="molecule type" value="Genomic_DNA"/>
</dbReference>
<organism evidence="2 3">
    <name type="scientific">Blepharisma stoltei</name>
    <dbReference type="NCBI Taxonomy" id="1481888"/>
    <lineage>
        <taxon>Eukaryota</taxon>
        <taxon>Sar</taxon>
        <taxon>Alveolata</taxon>
        <taxon>Ciliophora</taxon>
        <taxon>Postciliodesmatophora</taxon>
        <taxon>Heterotrichea</taxon>
        <taxon>Heterotrichida</taxon>
        <taxon>Blepharismidae</taxon>
        <taxon>Blepharisma</taxon>
    </lineage>
</organism>
<evidence type="ECO:0000256" key="1">
    <source>
        <dbReference type="SAM" id="SignalP"/>
    </source>
</evidence>